<accession>A0A5R9Q1H5</accession>
<proteinExistence type="predicted"/>
<dbReference type="SUPFAM" id="SSF81301">
    <property type="entry name" value="Nucleotidyltransferase"/>
    <property type="match status" value="1"/>
</dbReference>
<dbReference type="PANTHER" id="PTHR34822">
    <property type="entry name" value="GRPB DOMAIN PROTEIN (AFU_ORTHOLOGUE AFUA_1G01530)"/>
    <property type="match status" value="1"/>
</dbReference>
<dbReference type="PANTHER" id="PTHR34822:SF1">
    <property type="entry name" value="GRPB FAMILY PROTEIN"/>
    <property type="match status" value="1"/>
</dbReference>
<protein>
    <recommendedName>
        <fullName evidence="3">GrpB family protein</fullName>
    </recommendedName>
</protein>
<dbReference type="InterPro" id="IPR007344">
    <property type="entry name" value="GrpB/CoaE"/>
</dbReference>
<sequence>MARIIEVVEYNPLWPEMFLEVKQQLKSLLEGQVILIEHIGSTSVPGLCAKPIIDILVEVKNLDFLDNLTAQFTALGFVGKGENGIVGRRYFQKGCLQRTHHVHIFEQGHAHAFEHRIFRDYLKAHKLAALQYAEIKTDAARACNNDIQVYMTLKDEFIKAQLQQAKNWYKDTIKEPLL</sequence>
<dbReference type="Pfam" id="PF04229">
    <property type="entry name" value="GrpB"/>
    <property type="match status" value="1"/>
</dbReference>
<dbReference type="OrthoDB" id="9799092at2"/>
<organism evidence="1 2">
    <name type="scientific">Pseudoalteromonas phenolica</name>
    <dbReference type="NCBI Taxonomy" id="161398"/>
    <lineage>
        <taxon>Bacteria</taxon>
        <taxon>Pseudomonadati</taxon>
        <taxon>Pseudomonadota</taxon>
        <taxon>Gammaproteobacteria</taxon>
        <taxon>Alteromonadales</taxon>
        <taxon>Pseudoalteromonadaceae</taxon>
        <taxon>Pseudoalteromonas</taxon>
    </lineage>
</organism>
<dbReference type="InterPro" id="IPR043519">
    <property type="entry name" value="NT_sf"/>
</dbReference>
<evidence type="ECO:0008006" key="3">
    <source>
        <dbReference type="Google" id="ProtNLM"/>
    </source>
</evidence>
<gene>
    <name evidence="1" type="ORF">C1E24_10900</name>
</gene>
<dbReference type="AlphaFoldDB" id="A0A5R9Q1H5"/>
<evidence type="ECO:0000313" key="1">
    <source>
        <dbReference type="EMBL" id="TLX46998.1"/>
    </source>
</evidence>
<dbReference type="RefSeq" id="WP_138481349.1">
    <property type="nucleotide sequence ID" value="NZ_PPSW01000015.1"/>
</dbReference>
<name>A0A5R9Q1H5_9GAMM</name>
<evidence type="ECO:0000313" key="2">
    <source>
        <dbReference type="Proteomes" id="UP000309186"/>
    </source>
</evidence>
<comment type="caution">
    <text evidence="1">The sequence shown here is derived from an EMBL/GenBank/DDBJ whole genome shotgun (WGS) entry which is preliminary data.</text>
</comment>
<dbReference type="EMBL" id="PPSW01000015">
    <property type="protein sequence ID" value="TLX46998.1"/>
    <property type="molecule type" value="Genomic_DNA"/>
</dbReference>
<dbReference type="Gene3D" id="3.30.460.10">
    <property type="entry name" value="Beta Polymerase, domain 2"/>
    <property type="match status" value="1"/>
</dbReference>
<dbReference type="Proteomes" id="UP000309186">
    <property type="component" value="Unassembled WGS sequence"/>
</dbReference>
<reference evidence="1 2" key="1">
    <citation type="submission" date="2018-01" db="EMBL/GenBank/DDBJ databases">
        <title>Co-occurrence of chitin degradation, pigmentation and bioactivity in marine Pseudoalteromonas.</title>
        <authorList>
            <person name="Paulsen S."/>
            <person name="Gram L."/>
            <person name="Machado H."/>
        </authorList>
    </citation>
    <scope>NUCLEOTIDE SEQUENCE [LARGE SCALE GENOMIC DNA]</scope>
    <source>
        <strain evidence="1 2">S3663</strain>
    </source>
</reference>